<name>A0AAE7E1P7_9VIRU</name>
<protein>
    <submittedName>
        <fullName evidence="1">Uncharacterized protein</fullName>
    </submittedName>
</protein>
<accession>A0AAE7E1P7</accession>
<dbReference type="Proteomes" id="UP000830293">
    <property type="component" value="Segment"/>
</dbReference>
<sequence>MASAPPAVYSDAPYKRIPHSIDVQDLYIRGSKLATTGSDVGLVAVVDEHEGRLDAVESSVTTINSSLALKEDKNKKDAVSGYAGLDSSAKLPITTLATLPQGGLLTSTNGTSNSFLSPGTNGQILSVGGSGVLSWIAAPTSGSGVSDQTTMGTLRIKTTPNAITVPYTSGVATKTTILQVTVPAQVHGPQLFRWGCTIGDPINEYFAVRSGVFGAKSASADFGSSIFFGSTDLINANTGGTGHTIAIEADNTVTHPTRNPIRIVTTGSSNALWDTGAYQVYAFIEVIGPFVEF</sequence>
<dbReference type="GeneID" id="80539303"/>
<evidence type="ECO:0000313" key="1">
    <source>
        <dbReference type="EMBL" id="QKE44420.1"/>
    </source>
</evidence>
<dbReference type="RefSeq" id="YP_010800667.1">
    <property type="nucleotide sequence ID" value="NC_076895.1"/>
</dbReference>
<dbReference type="KEGG" id="vg:80539303"/>
<proteinExistence type="predicted"/>
<dbReference type="EMBL" id="MT293574">
    <property type="protein sequence ID" value="QKE44420.1"/>
    <property type="molecule type" value="Genomic_DNA"/>
</dbReference>
<reference evidence="1" key="1">
    <citation type="submission" date="2020-04" db="EMBL/GenBank/DDBJ databases">
        <title>A mysterious 80 nm amoeba virus with a near complete 'ORFan genome' challenges the classification of DNA viruses.</title>
        <authorList>
            <person name="Boratto P.V.M."/>
            <person name="Oliveira G.P."/>
            <person name="Machado T.B."/>
            <person name="Andrade A.C.S.P."/>
            <person name="Baudoin J.P."/>
            <person name="Klose T."/>
            <person name="Azza S."/>
            <person name="Decloquement P."/>
            <person name="Chabriere E."/>
            <person name="Colson P."/>
            <person name="Levasseur A."/>
            <person name="La Scola B."/>
            <person name="Abrahao J.S."/>
        </authorList>
    </citation>
    <scope>NUCLEOTIDE SEQUENCE</scope>
    <source>
        <strain evidence="1">BHMG</strain>
    </source>
</reference>
<keyword evidence="2" id="KW-1185">Reference proteome</keyword>
<organism evidence="1 2">
    <name type="scientific">Yaravirus sp. 'brasiliensis'</name>
    <dbReference type="NCBI Taxonomy" id="2739681"/>
    <lineage>
        <taxon>Viruses</taxon>
        <taxon>Varidnaviria</taxon>
        <taxon>Bamfordvirae</taxon>
        <taxon>Nucleocytoviricota</taxon>
        <taxon>Mriyaviricetes</taxon>
        <taxon>Yaraviridae</taxon>
        <taxon>Yaravirus</taxon>
        <taxon>Yaravirus brasiliense</taxon>
    </lineage>
</organism>
<evidence type="ECO:0000313" key="2">
    <source>
        <dbReference type="Proteomes" id="UP000830293"/>
    </source>
</evidence>